<dbReference type="InterPro" id="IPR000836">
    <property type="entry name" value="PRTase_dom"/>
</dbReference>
<organism evidence="2 3">
    <name type="scientific">Lactobacillus colini</name>
    <dbReference type="NCBI Taxonomy" id="1819254"/>
    <lineage>
        <taxon>Bacteria</taxon>
        <taxon>Bacillati</taxon>
        <taxon>Bacillota</taxon>
        <taxon>Bacilli</taxon>
        <taxon>Lactobacillales</taxon>
        <taxon>Lactobacillaceae</taxon>
        <taxon>Lactobacillus</taxon>
    </lineage>
</organism>
<dbReference type="PANTHER" id="PTHR47505">
    <property type="entry name" value="DNA UTILIZATION PROTEIN YHGH"/>
    <property type="match status" value="1"/>
</dbReference>
<keyword evidence="3" id="KW-1185">Reference proteome</keyword>
<comment type="caution">
    <text evidence="2">The sequence shown here is derived from an EMBL/GenBank/DDBJ whole genome shotgun (WGS) entry which is preliminary data.</text>
</comment>
<evidence type="ECO:0000313" key="2">
    <source>
        <dbReference type="EMBL" id="MBP2057653.1"/>
    </source>
</evidence>
<name>A0ABS4MD95_9LACO</name>
<accession>A0ABS4MD95</accession>
<dbReference type="EMBL" id="JAGGLU010000003">
    <property type="protein sequence ID" value="MBP2057653.1"/>
    <property type="molecule type" value="Genomic_DNA"/>
</dbReference>
<dbReference type="InterPro" id="IPR051910">
    <property type="entry name" value="ComF/GntX_DNA_util-trans"/>
</dbReference>
<gene>
    <name evidence="2" type="ORF">J2Z60_000824</name>
</gene>
<dbReference type="Gene3D" id="3.40.50.2020">
    <property type="match status" value="1"/>
</dbReference>
<dbReference type="Proteomes" id="UP001519292">
    <property type="component" value="Unassembled WGS sequence"/>
</dbReference>
<dbReference type="CDD" id="cd06223">
    <property type="entry name" value="PRTases_typeI"/>
    <property type="match status" value="1"/>
</dbReference>
<dbReference type="SUPFAM" id="SSF53271">
    <property type="entry name" value="PRTase-like"/>
    <property type="match status" value="1"/>
</dbReference>
<dbReference type="InterPro" id="IPR029057">
    <property type="entry name" value="PRTase-like"/>
</dbReference>
<evidence type="ECO:0000313" key="3">
    <source>
        <dbReference type="Proteomes" id="UP001519292"/>
    </source>
</evidence>
<sequence>MSYCLLCNTNYKPQIDFKDLFLFKKPQEKAICPNCLSKFEKINGQHCMNCNKAGQKVKFCSDCRVWQVKYQGKLLKNKSIYRYNQAMHDLMVNYKRYGDYVLHQVLADLIKSQISPADYYVPIPTSKSHIARRQFDTVSEIFKDLVPLTFILGKIDNGSAQGEKNRQQRLKTEQSFYVNEKLNLQGNILLLDDIYTTGRTLYHARDALAAAFPNSCIKSFTLAR</sequence>
<reference evidence="2 3" key="1">
    <citation type="submission" date="2021-03" db="EMBL/GenBank/DDBJ databases">
        <title>Genomic Encyclopedia of Type Strains, Phase IV (KMG-IV): sequencing the most valuable type-strain genomes for metagenomic binning, comparative biology and taxonomic classification.</title>
        <authorList>
            <person name="Goeker M."/>
        </authorList>
    </citation>
    <scope>NUCLEOTIDE SEQUENCE [LARGE SCALE GENOMIC DNA]</scope>
    <source>
        <strain evidence="2 3">DSM 101872</strain>
    </source>
</reference>
<dbReference type="PANTHER" id="PTHR47505:SF1">
    <property type="entry name" value="DNA UTILIZATION PROTEIN YHGH"/>
    <property type="match status" value="1"/>
</dbReference>
<comment type="similarity">
    <text evidence="1">Belongs to the ComF/GntX family.</text>
</comment>
<evidence type="ECO:0000256" key="1">
    <source>
        <dbReference type="ARBA" id="ARBA00008007"/>
    </source>
</evidence>
<dbReference type="RefSeq" id="WP_209686395.1">
    <property type="nucleotide sequence ID" value="NZ_JAGGLU010000003.1"/>
</dbReference>
<proteinExistence type="inferred from homology"/>
<protein>
    <submittedName>
        <fullName evidence="2">Competence protein ComFC</fullName>
    </submittedName>
</protein>